<dbReference type="Pfam" id="PF13689">
    <property type="entry name" value="DUF4154"/>
    <property type="match status" value="1"/>
</dbReference>
<evidence type="ECO:0000313" key="2">
    <source>
        <dbReference type="Proteomes" id="UP001060414"/>
    </source>
</evidence>
<gene>
    <name evidence="1" type="ORF">L9S41_00595</name>
</gene>
<proteinExistence type="predicted"/>
<protein>
    <submittedName>
        <fullName evidence="1">YfiR family protein</fullName>
    </submittedName>
</protein>
<dbReference type="RefSeq" id="WP_260748265.1">
    <property type="nucleotide sequence ID" value="NZ_CP092109.1"/>
</dbReference>
<accession>A0ABY5ZPM8</accession>
<name>A0ABY5ZPM8_9BACT</name>
<reference evidence="1" key="1">
    <citation type="journal article" date="2022" name="Environ. Microbiol.">
        <title>Geoalkalibacter halelectricus SAP #1 sp. nov. possessing extracellular electron transfer and mineral#reducing capabilities from a haloalkaline environment.</title>
        <authorList>
            <person name="Yadav S."/>
            <person name="Singh R."/>
            <person name="Sundharam S.S."/>
            <person name="Chaudhary S."/>
            <person name="Krishnamurthi S."/>
            <person name="Patil S.A."/>
        </authorList>
    </citation>
    <scope>NUCLEOTIDE SEQUENCE</scope>
    <source>
        <strain evidence="1">SAP-1</strain>
    </source>
</reference>
<organism evidence="1 2">
    <name type="scientific">Geoalkalibacter halelectricus</name>
    <dbReference type="NCBI Taxonomy" id="2847045"/>
    <lineage>
        <taxon>Bacteria</taxon>
        <taxon>Pseudomonadati</taxon>
        <taxon>Thermodesulfobacteriota</taxon>
        <taxon>Desulfuromonadia</taxon>
        <taxon>Desulfuromonadales</taxon>
        <taxon>Geoalkalibacteraceae</taxon>
        <taxon>Geoalkalibacter</taxon>
    </lineage>
</organism>
<evidence type="ECO:0000313" key="1">
    <source>
        <dbReference type="EMBL" id="UWZ79912.1"/>
    </source>
</evidence>
<dbReference type="Proteomes" id="UP001060414">
    <property type="component" value="Chromosome"/>
</dbReference>
<sequence>MAFLGQVLQILSRLALTGKARLAQRCNPPALAAICLALVLLGAAAVPVQANPAAPALEEYEAKAAFVFNFAKFIHWPETRALDEDLCIGVVGDNPFGTHILQLQGSRVAGRSIVVAFPATVADLLSCDLLFISASESPRLEALLGALVQAPVLTVGDMEGFAARGGMIEMYLRDNRIRFRINLEAARAAGLDISSRLLQLASNAEELMREQRR</sequence>
<dbReference type="InterPro" id="IPR025293">
    <property type="entry name" value="YfiR/HmsC-like"/>
</dbReference>
<keyword evidence="2" id="KW-1185">Reference proteome</keyword>
<dbReference type="EMBL" id="CP092109">
    <property type="protein sequence ID" value="UWZ79912.1"/>
    <property type="molecule type" value="Genomic_DNA"/>
</dbReference>